<dbReference type="Pfam" id="PF03323">
    <property type="entry name" value="GerA"/>
    <property type="match status" value="1"/>
</dbReference>
<gene>
    <name evidence="2" type="ORF">HFZ78_09110</name>
</gene>
<reference evidence="2 3" key="2">
    <citation type="submission" date="2020-04" db="EMBL/GenBank/DDBJ databases">
        <authorList>
            <person name="Fomenkov A."/>
            <person name="Anton B.P."/>
            <person name="Roberts R.J."/>
        </authorList>
    </citation>
    <scope>NUCLEOTIDE SEQUENCE [LARGE SCALE GENOMIC DNA]</scope>
    <source>
        <strain evidence="2 3">S2</strain>
    </source>
</reference>
<proteinExistence type="predicted"/>
<evidence type="ECO:0000256" key="1">
    <source>
        <dbReference type="ARBA" id="ARBA00023136"/>
    </source>
</evidence>
<dbReference type="Proteomes" id="UP000501868">
    <property type="component" value="Chromosome"/>
</dbReference>
<name>A0A6H1PBS9_PRIMG</name>
<sequence length="85" mass="9646">MTVLENLPLSLFPQIITTERPDKLTSDISEGRIAILLDGSPHALILPSTLKMFLQASEDYYERFWLGVTLRAVRFFALLIALLLK</sequence>
<keyword evidence="1" id="KW-0472">Membrane</keyword>
<dbReference type="GO" id="GO:0009847">
    <property type="term" value="P:spore germination"/>
    <property type="evidence" value="ECO:0007669"/>
    <property type="project" value="InterPro"/>
</dbReference>
<accession>A0A6H1PBS9</accession>
<evidence type="ECO:0000313" key="2">
    <source>
        <dbReference type="EMBL" id="QIZ10872.1"/>
    </source>
</evidence>
<protein>
    <submittedName>
        <fullName evidence="2">Spore germination protein</fullName>
    </submittedName>
</protein>
<dbReference type="InterPro" id="IPR004995">
    <property type="entry name" value="Spore_Ger"/>
</dbReference>
<reference evidence="2 3" key="1">
    <citation type="submission" date="2020-04" db="EMBL/GenBank/DDBJ databases">
        <title>Genome-Wide Identification of 5-Methylcytosine Sites in Bacterial Genomes By High-Throughput Sequencing of MspJI Restriction Fragments.</title>
        <authorList>
            <person name="Wu V."/>
        </authorList>
    </citation>
    <scope>NUCLEOTIDE SEQUENCE [LARGE SCALE GENOMIC DNA]</scope>
    <source>
        <strain evidence="2 3">S2</strain>
    </source>
</reference>
<evidence type="ECO:0000313" key="3">
    <source>
        <dbReference type="Proteomes" id="UP000501868"/>
    </source>
</evidence>
<organism evidence="2 3">
    <name type="scientific">Priestia megaterium</name>
    <name type="common">Bacillus megaterium</name>
    <dbReference type="NCBI Taxonomy" id="1404"/>
    <lineage>
        <taxon>Bacteria</taxon>
        <taxon>Bacillati</taxon>
        <taxon>Bacillota</taxon>
        <taxon>Bacilli</taxon>
        <taxon>Bacillales</taxon>
        <taxon>Bacillaceae</taxon>
        <taxon>Priestia</taxon>
    </lineage>
</organism>
<dbReference type="EMBL" id="CP051128">
    <property type="protein sequence ID" value="QIZ10872.1"/>
    <property type="molecule type" value="Genomic_DNA"/>
</dbReference>
<dbReference type="AlphaFoldDB" id="A0A6H1PBS9"/>
<dbReference type="GO" id="GO:0016020">
    <property type="term" value="C:membrane"/>
    <property type="evidence" value="ECO:0007669"/>
    <property type="project" value="InterPro"/>
</dbReference>